<evidence type="ECO:0000256" key="1">
    <source>
        <dbReference type="ARBA" id="ARBA00022512"/>
    </source>
</evidence>
<keyword evidence="4" id="KW-0572">Peptidoglycan-anchor</keyword>
<feature type="domain" description="Gram-positive cocci surface proteins LPxTG" evidence="7">
    <location>
        <begin position="68"/>
        <end position="108"/>
    </location>
</feature>
<keyword evidence="2" id="KW-0964">Secreted</keyword>
<keyword evidence="3" id="KW-0732">Signal</keyword>
<evidence type="ECO:0000259" key="7">
    <source>
        <dbReference type="Pfam" id="PF00746"/>
    </source>
</evidence>
<dbReference type="InterPro" id="IPR019931">
    <property type="entry name" value="LPXTG_anchor"/>
</dbReference>
<evidence type="ECO:0000256" key="5">
    <source>
        <dbReference type="SAM" id="MobiDB-lite"/>
    </source>
</evidence>
<dbReference type="NCBIfam" id="TIGR01167">
    <property type="entry name" value="LPXTG_anchor"/>
    <property type="match status" value="1"/>
</dbReference>
<dbReference type="Pfam" id="PF00746">
    <property type="entry name" value="Gram_pos_anchor"/>
    <property type="match status" value="1"/>
</dbReference>
<keyword evidence="9" id="KW-1185">Reference proteome</keyword>
<accession>A0A429ZN28</accession>
<keyword evidence="6" id="KW-0812">Transmembrane</keyword>
<comment type="caution">
    <text evidence="8">The sequence shown here is derived from an EMBL/GenBank/DDBJ whole genome shotgun (WGS) entry which is preliminary data.</text>
</comment>
<feature type="transmembrane region" description="Helical" evidence="6">
    <location>
        <begin position="81"/>
        <end position="102"/>
    </location>
</feature>
<evidence type="ECO:0000256" key="3">
    <source>
        <dbReference type="ARBA" id="ARBA00022729"/>
    </source>
</evidence>
<organism evidence="8 9">
    <name type="scientific">Vagococcus bubulae</name>
    <dbReference type="NCBI Taxonomy" id="1977868"/>
    <lineage>
        <taxon>Bacteria</taxon>
        <taxon>Bacillati</taxon>
        <taxon>Bacillota</taxon>
        <taxon>Bacilli</taxon>
        <taxon>Lactobacillales</taxon>
        <taxon>Enterococcaceae</taxon>
        <taxon>Vagococcus</taxon>
    </lineage>
</organism>
<dbReference type="EMBL" id="NGJT01000005">
    <property type="protein sequence ID" value="RST95107.1"/>
    <property type="molecule type" value="Genomic_DNA"/>
</dbReference>
<evidence type="ECO:0000256" key="2">
    <source>
        <dbReference type="ARBA" id="ARBA00022525"/>
    </source>
</evidence>
<dbReference type="RefSeq" id="WP_165865377.1">
    <property type="nucleotide sequence ID" value="NZ_JAQEJV010000007.1"/>
</dbReference>
<evidence type="ECO:0000313" key="9">
    <source>
        <dbReference type="Proteomes" id="UP000288490"/>
    </source>
</evidence>
<keyword evidence="1" id="KW-0134">Cell wall</keyword>
<protein>
    <recommendedName>
        <fullName evidence="7">Gram-positive cocci surface proteins LPxTG domain-containing protein</fullName>
    </recommendedName>
</protein>
<dbReference type="AlphaFoldDB" id="A0A429ZN28"/>
<feature type="region of interest" description="Disordered" evidence="5">
    <location>
        <begin position="44"/>
        <end position="74"/>
    </location>
</feature>
<gene>
    <name evidence="8" type="ORF">CBF36_04350</name>
</gene>
<evidence type="ECO:0000313" key="8">
    <source>
        <dbReference type="EMBL" id="RST95107.1"/>
    </source>
</evidence>
<name>A0A429ZN28_9ENTE</name>
<proteinExistence type="predicted"/>
<evidence type="ECO:0000256" key="6">
    <source>
        <dbReference type="SAM" id="Phobius"/>
    </source>
</evidence>
<dbReference type="Proteomes" id="UP000288490">
    <property type="component" value="Unassembled WGS sequence"/>
</dbReference>
<sequence>MKKRHVIITIFTLILSLVIFDHSVFAVDTAKTDIRIGFVKDTELKPDKPSVVPPNGGDSSDGVNNKTPQTTGRLPQTGELINYWLIFNGVLLIVMMLFIFGISKQRDEEDKDIYFV</sequence>
<evidence type="ECO:0000256" key="4">
    <source>
        <dbReference type="ARBA" id="ARBA00023088"/>
    </source>
</evidence>
<keyword evidence="6" id="KW-1133">Transmembrane helix</keyword>
<feature type="compositionally biased region" description="Polar residues" evidence="5">
    <location>
        <begin position="57"/>
        <end position="74"/>
    </location>
</feature>
<keyword evidence="6" id="KW-0472">Membrane</keyword>
<reference evidence="8 9" key="1">
    <citation type="submission" date="2017-05" db="EMBL/GenBank/DDBJ databases">
        <title>Vagococcus spp. assemblies.</title>
        <authorList>
            <person name="Gulvik C.A."/>
        </authorList>
    </citation>
    <scope>NUCLEOTIDE SEQUENCE [LARGE SCALE GENOMIC DNA]</scope>
    <source>
        <strain evidence="8 9">SS1994</strain>
    </source>
</reference>